<proteinExistence type="predicted"/>
<sequence>IYWFPRAGVGTHSGRASVQSVWVTRRWRVVKAFPRQRVGTRKYQLHDLLVPTRRRGNPFWTRQRPVCVGNATLARRQGIPTPARGNE</sequence>
<gene>
    <name evidence="1" type="ORF">QUF54_07215</name>
</gene>
<comment type="caution">
    <text evidence="1">The sequence shown here is derived from an EMBL/GenBank/DDBJ whole genome shotgun (WGS) entry which is preliminary data.</text>
</comment>
<feature type="non-terminal residue" evidence="1">
    <location>
        <position position="1"/>
    </location>
</feature>
<dbReference type="EMBL" id="JAUCGM010000461">
    <property type="protein sequence ID" value="MDM8563126.1"/>
    <property type="molecule type" value="Genomic_DNA"/>
</dbReference>
<organism evidence="1 2">
    <name type="scientific">Candidatus Marithioploca araucensis</name>
    <dbReference type="NCBI Taxonomy" id="70273"/>
    <lineage>
        <taxon>Bacteria</taxon>
        <taxon>Pseudomonadati</taxon>
        <taxon>Pseudomonadota</taxon>
        <taxon>Gammaproteobacteria</taxon>
        <taxon>Thiotrichales</taxon>
        <taxon>Thiotrichaceae</taxon>
        <taxon>Candidatus Marithioploca</taxon>
    </lineage>
</organism>
<protein>
    <submittedName>
        <fullName evidence="1">Uncharacterized protein</fullName>
    </submittedName>
</protein>
<keyword evidence="2" id="KW-1185">Reference proteome</keyword>
<name>A0ABT7VU69_9GAMM</name>
<evidence type="ECO:0000313" key="2">
    <source>
        <dbReference type="Proteomes" id="UP001171945"/>
    </source>
</evidence>
<reference evidence="1" key="1">
    <citation type="submission" date="2023-06" db="EMBL/GenBank/DDBJ databases">
        <title>Uncultivated large filamentous bacteria from sulfidic sediments reveal new species and different genomic features in energy metabolism and defense.</title>
        <authorList>
            <person name="Fonseca A."/>
        </authorList>
    </citation>
    <scope>NUCLEOTIDE SEQUENCE</scope>
    <source>
        <strain evidence="1">HSG4</strain>
    </source>
</reference>
<evidence type="ECO:0000313" key="1">
    <source>
        <dbReference type="EMBL" id="MDM8563126.1"/>
    </source>
</evidence>
<dbReference type="Proteomes" id="UP001171945">
    <property type="component" value="Unassembled WGS sequence"/>
</dbReference>
<accession>A0ABT7VU69</accession>